<keyword evidence="4" id="KW-1185">Reference proteome</keyword>
<dbReference type="KEGG" id="toy:FO059_02215"/>
<gene>
    <name evidence="3" type="ORF">FO059_02215</name>
</gene>
<name>A0A516X056_9ACTN</name>
<keyword evidence="2 3" id="KW-0560">Oxidoreductase</keyword>
<evidence type="ECO:0000313" key="4">
    <source>
        <dbReference type="Proteomes" id="UP000317344"/>
    </source>
</evidence>
<dbReference type="InterPro" id="IPR036291">
    <property type="entry name" value="NAD(P)-bd_dom_sf"/>
</dbReference>
<evidence type="ECO:0000313" key="3">
    <source>
        <dbReference type="EMBL" id="QDQ96377.1"/>
    </source>
</evidence>
<dbReference type="Pfam" id="PF00106">
    <property type="entry name" value="adh_short"/>
    <property type="match status" value="1"/>
</dbReference>
<dbReference type="CDD" id="cd05233">
    <property type="entry name" value="SDR_c"/>
    <property type="match status" value="1"/>
</dbReference>
<evidence type="ECO:0000256" key="1">
    <source>
        <dbReference type="ARBA" id="ARBA00006484"/>
    </source>
</evidence>
<dbReference type="RefSeq" id="WP_143905990.1">
    <property type="nucleotide sequence ID" value="NZ_CP041765.1"/>
</dbReference>
<reference evidence="3 4" key="2">
    <citation type="submission" date="2019-07" db="EMBL/GenBank/DDBJ databases">
        <authorList>
            <person name="Huang Y."/>
        </authorList>
    </citation>
    <scope>NUCLEOTIDE SEQUENCE [LARGE SCALE GENOMIC DNA]</scope>
    <source>
        <strain evidence="3 4">HY188</strain>
    </source>
</reference>
<dbReference type="PANTHER" id="PTHR43669:SF6">
    <property type="entry name" value="DECAPRENYLPHOSPHORYL-2-KETO-BETA-D-ERYTHRO-PENTOSE REDUCTASE"/>
    <property type="match status" value="1"/>
</dbReference>
<protein>
    <submittedName>
        <fullName evidence="3">Decaprenylphospho-beta-D-erythro-pentofuranosid-2-ulose 2-reductase</fullName>
        <ecNumber evidence="3">1.1.1.333</ecNumber>
    </submittedName>
</protein>
<dbReference type="OrthoDB" id="5115951at2"/>
<organism evidence="3 4">
    <name type="scientific">Tomitella fengzijianii</name>
    <dbReference type="NCBI Taxonomy" id="2597660"/>
    <lineage>
        <taxon>Bacteria</taxon>
        <taxon>Bacillati</taxon>
        <taxon>Actinomycetota</taxon>
        <taxon>Actinomycetes</taxon>
        <taxon>Mycobacteriales</taxon>
        <taxon>Tomitella</taxon>
    </lineage>
</organism>
<comment type="similarity">
    <text evidence="1">Belongs to the short-chain dehydrogenases/reductases (SDR) family.</text>
</comment>
<reference evidence="3 4" key="1">
    <citation type="submission" date="2019-07" db="EMBL/GenBank/DDBJ databases">
        <title>Tomitella cavernea sp. nov., an actinomycete isolated from soil.</title>
        <authorList>
            <person name="Cheng J."/>
        </authorList>
    </citation>
    <scope>NUCLEOTIDE SEQUENCE [LARGE SCALE GENOMIC DNA]</scope>
    <source>
        <strain evidence="3 4">HY188</strain>
    </source>
</reference>
<dbReference type="PROSITE" id="PS00061">
    <property type="entry name" value="ADH_SHORT"/>
    <property type="match status" value="1"/>
</dbReference>
<proteinExistence type="inferred from homology"/>
<dbReference type="PANTHER" id="PTHR43669">
    <property type="entry name" value="5-KETO-D-GLUCONATE 5-REDUCTASE"/>
    <property type="match status" value="1"/>
</dbReference>
<dbReference type="GO" id="GO:0016491">
    <property type="term" value="F:oxidoreductase activity"/>
    <property type="evidence" value="ECO:0007669"/>
    <property type="project" value="UniProtKB-KW"/>
</dbReference>
<dbReference type="SUPFAM" id="SSF51735">
    <property type="entry name" value="NAD(P)-binding Rossmann-fold domains"/>
    <property type="match status" value="1"/>
</dbReference>
<dbReference type="NCBIfam" id="NF005912">
    <property type="entry name" value="PRK07904.1"/>
    <property type="match status" value="1"/>
</dbReference>
<dbReference type="InterPro" id="IPR002347">
    <property type="entry name" value="SDR_fam"/>
</dbReference>
<accession>A0A516X056</accession>
<evidence type="ECO:0000256" key="2">
    <source>
        <dbReference type="ARBA" id="ARBA00023002"/>
    </source>
</evidence>
<dbReference type="InterPro" id="IPR020904">
    <property type="entry name" value="Sc_DH/Rdtase_CS"/>
</dbReference>
<dbReference type="Proteomes" id="UP000317344">
    <property type="component" value="Chromosome"/>
</dbReference>
<dbReference type="AlphaFoldDB" id="A0A516X056"/>
<dbReference type="Gene3D" id="3.40.50.720">
    <property type="entry name" value="NAD(P)-binding Rossmann-like Domain"/>
    <property type="match status" value="1"/>
</dbReference>
<sequence>MIDAVGNPKSVLLLGGCSEIALAIASEYLATSPLRVVLADRPEAPREAAAEALRGKGATDVRIVDFEALDTDAHPAMMDEAFAGGDIDVAVVAFGLLGDAEELWQSQPKAVRVAGVNYTAAVSVGVLLGERMKDQGHGRIIAMSSVAGERVRRSNFVYGSTKAGLDGFYLGLGEALAPSGVHVTVIRPGQVRTQTTVDYWKSAGIEEAPLTVDKEDVAKLAVSASAKGKEIVWAPGAFRYVMMVLRHVPRKIFRRLPV</sequence>
<dbReference type="EC" id="1.1.1.333" evidence="3"/>
<dbReference type="PRINTS" id="PR00081">
    <property type="entry name" value="GDHRDH"/>
</dbReference>
<dbReference type="EMBL" id="CP041765">
    <property type="protein sequence ID" value="QDQ96377.1"/>
    <property type="molecule type" value="Genomic_DNA"/>
</dbReference>